<keyword evidence="1" id="KW-0812">Transmembrane</keyword>
<feature type="transmembrane region" description="Helical" evidence="1">
    <location>
        <begin position="25"/>
        <end position="45"/>
    </location>
</feature>
<gene>
    <name evidence="2" type="ORF">D1832_04615</name>
</gene>
<accession>A0A417Z7D0</accession>
<reference evidence="2 3" key="1">
    <citation type="submission" date="2018-08" db="EMBL/GenBank/DDBJ databases">
        <title>Whole genome sequence analysis of Dermacoccus abyssi bacteria isolated from Deep Mariana trench Micromonospora spp reveals genes involved in the environmental adaptation and production of secondary metabolites.</title>
        <authorList>
            <person name="Abdel-Mageed W.M."/>
            <person name="Lehri B."/>
            <person name="Nouioui I."/>
            <person name="Goodfellow I."/>
            <person name="Jaspars M."/>
            <person name="Karlyshev A."/>
        </authorList>
    </citation>
    <scope>NUCLEOTIDE SEQUENCE [LARGE SCALE GENOMIC DNA]</scope>
    <source>
        <strain evidence="2 3">MT1.1</strain>
    </source>
</reference>
<dbReference type="RefSeq" id="WP_182434658.1">
    <property type="nucleotide sequence ID" value="NZ_CBCRVH010000003.1"/>
</dbReference>
<protein>
    <submittedName>
        <fullName evidence="2">Uncharacterized protein</fullName>
    </submittedName>
</protein>
<evidence type="ECO:0000313" key="2">
    <source>
        <dbReference type="EMBL" id="RHW46539.1"/>
    </source>
</evidence>
<dbReference type="Proteomes" id="UP000285376">
    <property type="component" value="Unassembled WGS sequence"/>
</dbReference>
<keyword evidence="1" id="KW-1133">Transmembrane helix</keyword>
<evidence type="ECO:0000313" key="3">
    <source>
        <dbReference type="Proteomes" id="UP000285376"/>
    </source>
</evidence>
<evidence type="ECO:0000256" key="1">
    <source>
        <dbReference type="SAM" id="Phobius"/>
    </source>
</evidence>
<proteinExistence type="predicted"/>
<name>A0A417Z7D0_9MICO</name>
<dbReference type="EMBL" id="QWLM01000004">
    <property type="protein sequence ID" value="RHW46539.1"/>
    <property type="molecule type" value="Genomic_DNA"/>
</dbReference>
<dbReference type="AlphaFoldDB" id="A0A417Z7D0"/>
<keyword evidence="1" id="KW-0472">Membrane</keyword>
<comment type="caution">
    <text evidence="2">The sequence shown here is derived from an EMBL/GenBank/DDBJ whole genome shotgun (WGS) entry which is preliminary data.</text>
</comment>
<sequence>MFGVLTFPALPEGGTVEGMSLEESLLLVVSSVIVMFVLIFVLATVEERMFDAVLVSPDEDEAVDATADTVTELSRAA</sequence>
<organism evidence="2 3">
    <name type="scientific">Dermacoccus abyssi</name>
    <dbReference type="NCBI Taxonomy" id="322596"/>
    <lineage>
        <taxon>Bacteria</taxon>
        <taxon>Bacillati</taxon>
        <taxon>Actinomycetota</taxon>
        <taxon>Actinomycetes</taxon>
        <taxon>Micrococcales</taxon>
        <taxon>Dermacoccaceae</taxon>
        <taxon>Dermacoccus</taxon>
    </lineage>
</organism>